<proteinExistence type="predicted"/>
<comment type="caution">
    <text evidence="1">The sequence shown here is derived from an EMBL/GenBank/DDBJ whole genome shotgun (WGS) entry which is preliminary data.</text>
</comment>
<keyword evidence="2" id="KW-1185">Reference proteome</keyword>
<dbReference type="Proteomes" id="UP001338125">
    <property type="component" value="Unassembled WGS sequence"/>
</dbReference>
<evidence type="ECO:0000313" key="1">
    <source>
        <dbReference type="EMBL" id="KAK5999010.1"/>
    </source>
</evidence>
<gene>
    <name evidence="1" type="ORF">PT974_01396</name>
</gene>
<organism evidence="1 2">
    <name type="scientific">Cladobotryum mycophilum</name>
    <dbReference type="NCBI Taxonomy" id="491253"/>
    <lineage>
        <taxon>Eukaryota</taxon>
        <taxon>Fungi</taxon>
        <taxon>Dikarya</taxon>
        <taxon>Ascomycota</taxon>
        <taxon>Pezizomycotina</taxon>
        <taxon>Sordariomycetes</taxon>
        <taxon>Hypocreomycetidae</taxon>
        <taxon>Hypocreales</taxon>
        <taxon>Hypocreaceae</taxon>
        <taxon>Cladobotryum</taxon>
    </lineage>
</organism>
<accession>A0ABR0T3I7</accession>
<protein>
    <submittedName>
        <fullName evidence="1">Uncharacterized protein</fullName>
    </submittedName>
</protein>
<sequence length="70" mass="8052">MVEEFHTLLARLHVAALRSEAMAARIPRPSPRVVRFQRSKVAPYANTTATSTLARKNRTPLRFEPKNFYI</sequence>
<reference evidence="1 2" key="1">
    <citation type="submission" date="2024-01" db="EMBL/GenBank/DDBJ databases">
        <title>Complete genome of Cladobotryum mycophilum ATHUM6906.</title>
        <authorList>
            <person name="Christinaki A.C."/>
            <person name="Myridakis A.I."/>
            <person name="Kouvelis V.N."/>
        </authorList>
    </citation>
    <scope>NUCLEOTIDE SEQUENCE [LARGE SCALE GENOMIC DNA]</scope>
    <source>
        <strain evidence="1 2">ATHUM6906</strain>
    </source>
</reference>
<dbReference type="EMBL" id="JAVFKD010000001">
    <property type="protein sequence ID" value="KAK5999010.1"/>
    <property type="molecule type" value="Genomic_DNA"/>
</dbReference>
<name>A0ABR0T3I7_9HYPO</name>
<evidence type="ECO:0000313" key="2">
    <source>
        <dbReference type="Proteomes" id="UP001338125"/>
    </source>
</evidence>